<protein>
    <submittedName>
        <fullName evidence="1">CAZy families GH32 protein</fullName>
    </submittedName>
</protein>
<proteinExistence type="predicted"/>
<name>A0A060CMS6_9BACT</name>
<accession>A0A060CMS6</accession>
<organism evidence="1">
    <name type="scientific">uncultured Parabacteroides sp</name>
    <dbReference type="NCBI Taxonomy" id="512312"/>
    <lineage>
        <taxon>Bacteria</taxon>
        <taxon>Pseudomonadati</taxon>
        <taxon>Bacteroidota</taxon>
        <taxon>Bacteroidia</taxon>
        <taxon>Bacteroidales</taxon>
        <taxon>Tannerellaceae</taxon>
        <taxon>Parabacteroides</taxon>
        <taxon>environmental samples</taxon>
    </lineage>
</organism>
<dbReference type="AlphaFoldDB" id="A0A060CMS6"/>
<dbReference type="EMBL" id="KF127037">
    <property type="protein sequence ID" value="AIA94390.1"/>
    <property type="molecule type" value="Genomic_DNA"/>
</dbReference>
<evidence type="ECO:0000313" key="1">
    <source>
        <dbReference type="EMBL" id="AIA94390.1"/>
    </source>
</evidence>
<reference evidence="1" key="1">
    <citation type="journal article" date="2013" name="Environ. Microbiol.">
        <title>Seasonally variable intestinal metagenomes of the red palm weevil (Rhynchophorus ferrugineus).</title>
        <authorList>
            <person name="Jia S."/>
            <person name="Zhang X."/>
            <person name="Zhang G."/>
            <person name="Yin A."/>
            <person name="Zhang S."/>
            <person name="Li F."/>
            <person name="Wang L."/>
            <person name="Zhao D."/>
            <person name="Yun Q."/>
            <person name="Tala"/>
            <person name="Wang J."/>
            <person name="Sun G."/>
            <person name="Baabdullah M."/>
            <person name="Yu X."/>
            <person name="Hu S."/>
            <person name="Al-Mssallem I.S."/>
            <person name="Yu J."/>
        </authorList>
    </citation>
    <scope>NUCLEOTIDE SEQUENCE</scope>
</reference>
<sequence>MGVSKKRQFKVDRPYSVDKLLSGNTGAYEIEMIIKNKDADLIGFSLFNSKGEKGGNAI</sequence>